<dbReference type="EMBL" id="JAPNKA010000001">
    <property type="protein sequence ID" value="MCY1079550.1"/>
    <property type="molecule type" value="Genomic_DNA"/>
</dbReference>
<dbReference type="PROSITE" id="PS51257">
    <property type="entry name" value="PROKAR_LIPOPROTEIN"/>
    <property type="match status" value="1"/>
</dbReference>
<comment type="caution">
    <text evidence="3">The sequence shown here is derived from an EMBL/GenBank/DDBJ whole genome shotgun (WGS) entry which is preliminary data.</text>
</comment>
<evidence type="ECO:0000256" key="2">
    <source>
        <dbReference type="SAM" id="SignalP"/>
    </source>
</evidence>
<evidence type="ECO:0000313" key="4">
    <source>
        <dbReference type="Proteomes" id="UP001207654"/>
    </source>
</evidence>
<feature type="chain" id="PRO_5045919816" description="Lipoprotein" evidence="2">
    <location>
        <begin position="23"/>
        <end position="393"/>
    </location>
</feature>
<evidence type="ECO:0000256" key="1">
    <source>
        <dbReference type="SAM" id="MobiDB-lite"/>
    </source>
</evidence>
<name>A0ABT4AD11_9BACT</name>
<evidence type="ECO:0000313" key="3">
    <source>
        <dbReference type="EMBL" id="MCY1079550.1"/>
    </source>
</evidence>
<reference evidence="3 4" key="1">
    <citation type="submission" date="2022-11" db="EMBL/GenBank/DDBJ databases">
        <title>Minimal conservation of predation-associated metabolite biosynthetic gene clusters underscores biosynthetic potential of Myxococcota including descriptions for ten novel species: Archangium lansinium sp. nov., Myxococcus landrumus sp. nov., Nannocystis bai.</title>
        <authorList>
            <person name="Ahearne A."/>
            <person name="Stevens C."/>
            <person name="Phillips K."/>
        </authorList>
    </citation>
    <scope>NUCLEOTIDE SEQUENCE [LARGE SCALE GENOMIC DNA]</scope>
    <source>
        <strain evidence="3 4">MIWBW</strain>
    </source>
</reference>
<organism evidence="3 4">
    <name type="scientific">Archangium lansingense</name>
    <dbReference type="NCBI Taxonomy" id="2995310"/>
    <lineage>
        <taxon>Bacteria</taxon>
        <taxon>Pseudomonadati</taxon>
        <taxon>Myxococcota</taxon>
        <taxon>Myxococcia</taxon>
        <taxon>Myxococcales</taxon>
        <taxon>Cystobacterineae</taxon>
        <taxon>Archangiaceae</taxon>
        <taxon>Archangium</taxon>
    </lineage>
</organism>
<accession>A0ABT4AD11</accession>
<sequence length="393" mass="43723">MERSRRHVAFLVMFLLSCTSEAGTPASSLASGKDAGQTASGKGVGQTTSGKAQAGTPSADEGLEIKKELEAQGLALARDKAGRWYLGTRQDGKLLLSKPFGDQEKRVDLVYEQPRQQTVLTVVSESELATRTGHELIRTTYSLDVEFREGAFRVERWTSRQDTKDLLDGTPDKFTEQMVDFVGKTVTKNSSGNSPPDVKAPLLVAGNSFDEQLAFRDFVPVYGAKNLKDDSDLSVQLMMRWDAEKIHFKLKVRDDFVLFGKDIHTDHVELWGLPKGGGQHLVYFYENEEIWLVSAESPASKHQLRGEYMLMLDGYEVKFEIPYFLHMTSGSFKGEEFVGGTIVISDTDRDGKQETLIATSALKPKSSWTWGKIFLRGKSDLPELSAETVVGLY</sequence>
<evidence type="ECO:0008006" key="5">
    <source>
        <dbReference type="Google" id="ProtNLM"/>
    </source>
</evidence>
<dbReference type="RefSeq" id="WP_267538265.1">
    <property type="nucleotide sequence ID" value="NZ_JAPNKA010000001.1"/>
</dbReference>
<feature type="region of interest" description="Disordered" evidence="1">
    <location>
        <begin position="25"/>
        <end position="62"/>
    </location>
</feature>
<keyword evidence="2" id="KW-0732">Signal</keyword>
<protein>
    <recommendedName>
        <fullName evidence="5">Lipoprotein</fullName>
    </recommendedName>
</protein>
<proteinExistence type="predicted"/>
<gene>
    <name evidence="3" type="ORF">OV287_34335</name>
</gene>
<feature type="compositionally biased region" description="Polar residues" evidence="1">
    <location>
        <begin position="37"/>
        <end position="51"/>
    </location>
</feature>
<dbReference type="Proteomes" id="UP001207654">
    <property type="component" value="Unassembled WGS sequence"/>
</dbReference>
<feature type="signal peptide" evidence="2">
    <location>
        <begin position="1"/>
        <end position="22"/>
    </location>
</feature>
<keyword evidence="4" id="KW-1185">Reference proteome</keyword>